<dbReference type="InterPro" id="IPR032466">
    <property type="entry name" value="Metal_Hydrolase"/>
</dbReference>
<dbReference type="Proteomes" id="UP000008915">
    <property type="component" value="Chromosome"/>
</dbReference>
<protein>
    <submittedName>
        <fullName evidence="1">Dipeptidase</fullName>
        <ecNumber evidence="1">3.4.13.19</ecNumber>
    </submittedName>
</protein>
<dbReference type="EMBL" id="CP002344">
    <property type="protein sequence ID" value="ADU51181.1"/>
    <property type="molecule type" value="Genomic_DNA"/>
</dbReference>
<keyword evidence="1" id="KW-0645">Protease</keyword>
<dbReference type="EC" id="3.4.13.19" evidence="1"/>
<dbReference type="KEGG" id="tmr:Tmar_1068"/>
<dbReference type="InterPro" id="IPR008257">
    <property type="entry name" value="Pept_M19"/>
</dbReference>
<dbReference type="HOGENOM" id="CLU_031404_2_1_9"/>
<dbReference type="eggNOG" id="COG2355">
    <property type="taxonomic scope" value="Bacteria"/>
</dbReference>
<keyword evidence="1" id="KW-0378">Hydrolase</keyword>
<reference evidence="2" key="2">
    <citation type="journal article" date="2010" name="Stand. Genomic Sci.">
        <title>Complete genome sequence of Thermaerobacter marianensis type strain (7p75aT).</title>
        <authorList>
            <person name="Han C."/>
            <person name="Gu W."/>
            <person name="Zhang X."/>
            <person name="Lapidus A."/>
            <person name="Nolan M."/>
            <person name="Copeland A."/>
            <person name="Lucas S."/>
            <person name="Glavina Del Rio T."/>
            <person name="Tice H."/>
            <person name="Cheng J."/>
            <person name="Tapia R."/>
            <person name="Goodwin L."/>
            <person name="Pitluck S."/>
            <person name="Pagani I."/>
            <person name="Ivanova N."/>
            <person name="Mavromatis K."/>
            <person name="Mikhailova N."/>
            <person name="Pati A."/>
            <person name="Chen A."/>
            <person name="Palaniappan K."/>
            <person name="Land M."/>
            <person name="Hauser L."/>
            <person name="Chang Y."/>
            <person name="Jeffries C."/>
            <person name="Schneider S."/>
            <person name="Rohde M."/>
            <person name="Goker M."/>
            <person name="Pukall R."/>
            <person name="Woyke T."/>
            <person name="Bristow J."/>
            <person name="Eisen J."/>
            <person name="Markowitz V."/>
            <person name="Hugenholtz P."/>
            <person name="Kyrpides N."/>
            <person name="Klenk H."/>
            <person name="Detter J."/>
        </authorList>
    </citation>
    <scope>NUCLEOTIDE SEQUENCE [LARGE SCALE GENOMIC DNA]</scope>
    <source>
        <strain evidence="2">ATCC 700841 / DSM 12885 / JCM 10246 / 7p75a</strain>
    </source>
</reference>
<dbReference type="STRING" id="644966.Tmar_1068"/>
<dbReference type="Pfam" id="PF01244">
    <property type="entry name" value="Peptidase_M19"/>
    <property type="match status" value="1"/>
</dbReference>
<dbReference type="AlphaFoldDB" id="E6SK40"/>
<dbReference type="PROSITE" id="PS51365">
    <property type="entry name" value="RENAL_DIPEPTIDASE_2"/>
    <property type="match status" value="1"/>
</dbReference>
<gene>
    <name evidence="1" type="ordered locus">Tmar_1068</name>
</gene>
<keyword evidence="1" id="KW-0224">Dipeptidase</keyword>
<dbReference type="Gene3D" id="3.20.20.140">
    <property type="entry name" value="Metal-dependent hydrolases"/>
    <property type="match status" value="1"/>
</dbReference>
<reference evidence="1 2" key="1">
    <citation type="journal article" date="2010" name="Stand. Genomic Sci.">
        <title>Complete genome sequence of Thermaerobacter marianensis type strain (7p75a).</title>
        <authorList>
            <person name="Han C."/>
            <person name="Gu W."/>
            <person name="Zhang X."/>
            <person name="Lapidus A."/>
            <person name="Nolan M."/>
            <person name="Copeland A."/>
            <person name="Lucas S."/>
            <person name="Del Rio T.G."/>
            <person name="Tice H."/>
            <person name="Cheng J.F."/>
            <person name="Tapia R."/>
            <person name="Goodwin L."/>
            <person name="Pitluck S."/>
            <person name="Pagani I."/>
            <person name="Ivanova N."/>
            <person name="Mavromatis K."/>
            <person name="Mikhailova N."/>
            <person name="Pati A."/>
            <person name="Chen A."/>
            <person name="Palaniappan K."/>
            <person name="Land M."/>
            <person name="Hauser L."/>
            <person name="Chang Y.J."/>
            <person name="Jeffries C.D."/>
            <person name="Schneider S."/>
            <person name="Rohde M."/>
            <person name="Goker M."/>
            <person name="Pukall R."/>
            <person name="Woyke T."/>
            <person name="Bristow J."/>
            <person name="Eisen J.A."/>
            <person name="Markowitz V."/>
            <person name="Hugenholtz P."/>
            <person name="Kyrpides N.C."/>
            <person name="Klenk H.P."/>
            <person name="Detter J.C."/>
        </authorList>
    </citation>
    <scope>NUCLEOTIDE SEQUENCE [LARGE SCALE GENOMIC DNA]</scope>
    <source>
        <strain evidence="2">ATCC 700841 / DSM 12885 / JCM 10246 / 7p75a</strain>
    </source>
</reference>
<evidence type="ECO:0000313" key="2">
    <source>
        <dbReference type="Proteomes" id="UP000008915"/>
    </source>
</evidence>
<evidence type="ECO:0000313" key="1">
    <source>
        <dbReference type="EMBL" id="ADU51181.1"/>
    </source>
</evidence>
<dbReference type="PANTHER" id="PTHR10443">
    <property type="entry name" value="MICROSOMAL DIPEPTIDASE"/>
    <property type="match status" value="1"/>
</dbReference>
<accession>E6SK40</accession>
<sequence length="337" mass="36713">MPYTPYGPIVDGHVDTVLDLAAGRRRLGQRSHQGHVDLPRLEEAGVGVQVFAHWIEPVYKPHAALVRFMELYDAFLREVALHPDRIAVVTSVEELDQTLASGKVAAVIGIEGGEVLQGRLGVLRLLHRLGVRLIGLTWNERNDLADGAGDGRSGGGLSRLGEQVVREMNRLGMVVDVSHLSDAGFYDVLAVSSQPVVASHSNCRALCPHPRNLTDDQIRALAAKGGVMGMNFFARFLRADGPATVDDVVRHIEHVASLVGTEHVGLGSDFDGIGETPQGLEDVTRLPNLIEALLRRNWKEEDLRRVLGGNFLRVFRQVWAAGEPAYPAPEEPAVPAR</sequence>
<dbReference type="SUPFAM" id="SSF51556">
    <property type="entry name" value="Metallo-dependent hydrolases"/>
    <property type="match status" value="1"/>
</dbReference>
<proteinExistence type="predicted"/>
<name>E6SK40_THEM7</name>
<dbReference type="PANTHER" id="PTHR10443:SF12">
    <property type="entry name" value="DIPEPTIDASE"/>
    <property type="match status" value="1"/>
</dbReference>
<keyword evidence="2" id="KW-1185">Reference proteome</keyword>
<dbReference type="OrthoDB" id="9804920at2"/>
<dbReference type="CDD" id="cd01301">
    <property type="entry name" value="rDP_like"/>
    <property type="match status" value="1"/>
</dbReference>
<organism evidence="1 2">
    <name type="scientific">Thermaerobacter marianensis (strain ATCC 700841 / DSM 12885 / JCM 10246 / 7p75a)</name>
    <dbReference type="NCBI Taxonomy" id="644966"/>
    <lineage>
        <taxon>Bacteria</taxon>
        <taxon>Bacillati</taxon>
        <taxon>Bacillota</taxon>
        <taxon>Clostridia</taxon>
        <taxon>Eubacteriales</taxon>
        <taxon>Clostridiales Family XVII. Incertae Sedis</taxon>
        <taxon>Thermaerobacter</taxon>
    </lineage>
</organism>
<dbReference type="GO" id="GO:0070573">
    <property type="term" value="F:metallodipeptidase activity"/>
    <property type="evidence" value="ECO:0007669"/>
    <property type="project" value="InterPro"/>
</dbReference>
<dbReference type="GO" id="GO:0006508">
    <property type="term" value="P:proteolysis"/>
    <property type="evidence" value="ECO:0007669"/>
    <property type="project" value="InterPro"/>
</dbReference>
<dbReference type="RefSeq" id="WP_013495486.1">
    <property type="nucleotide sequence ID" value="NC_014831.1"/>
</dbReference>